<dbReference type="SUPFAM" id="SSF47413">
    <property type="entry name" value="lambda repressor-like DNA-binding domains"/>
    <property type="match status" value="1"/>
</dbReference>
<dbReference type="OrthoDB" id="9797172at2"/>
<dbReference type="EMBL" id="CABFPH010000029">
    <property type="protein sequence ID" value="VUD71821.1"/>
    <property type="molecule type" value="Genomic_DNA"/>
</dbReference>
<dbReference type="InterPro" id="IPR010982">
    <property type="entry name" value="Lambda_DNA-bd_dom_sf"/>
</dbReference>
<dbReference type="Gene3D" id="1.10.260.40">
    <property type="entry name" value="lambda repressor-like DNA-binding domains"/>
    <property type="match status" value="1"/>
</dbReference>
<sequence>MAGLKPTSADVALGRRLSEARRVANLTQRQMGDALGFSAAQWQKYEKGSNRISATCLPVIAEMTGKPIAWFFGEDAPAGPPLSAAETAELQDGVAGVVSRIVGRRAAQAEARA</sequence>
<dbReference type="InterPro" id="IPR001387">
    <property type="entry name" value="Cro/C1-type_HTH"/>
</dbReference>
<dbReference type="CDD" id="cd00093">
    <property type="entry name" value="HTH_XRE"/>
    <property type="match status" value="1"/>
</dbReference>
<dbReference type="Proteomes" id="UP000410984">
    <property type="component" value="Unassembled WGS sequence"/>
</dbReference>
<name>A0A509EC76_9HYPH</name>
<dbReference type="PROSITE" id="PS50943">
    <property type="entry name" value="HTH_CROC1"/>
    <property type="match status" value="1"/>
</dbReference>
<feature type="domain" description="HTH cro/C1-type" evidence="1">
    <location>
        <begin position="17"/>
        <end position="71"/>
    </location>
</feature>
<evidence type="ECO:0000313" key="3">
    <source>
        <dbReference type="Proteomes" id="UP000410984"/>
    </source>
</evidence>
<dbReference type="Pfam" id="PF13560">
    <property type="entry name" value="HTH_31"/>
    <property type="match status" value="1"/>
</dbReference>
<organism evidence="2 3">
    <name type="scientific">Methylobacterium symbioticum</name>
    <dbReference type="NCBI Taxonomy" id="2584084"/>
    <lineage>
        <taxon>Bacteria</taxon>
        <taxon>Pseudomonadati</taxon>
        <taxon>Pseudomonadota</taxon>
        <taxon>Alphaproteobacteria</taxon>
        <taxon>Hyphomicrobiales</taxon>
        <taxon>Methylobacteriaceae</taxon>
        <taxon>Methylobacterium</taxon>
    </lineage>
</organism>
<dbReference type="RefSeq" id="WP_142583200.1">
    <property type="nucleotide sequence ID" value="NZ_CABFPH010000029.1"/>
</dbReference>
<proteinExistence type="predicted"/>
<dbReference type="SMART" id="SM00530">
    <property type="entry name" value="HTH_XRE"/>
    <property type="match status" value="1"/>
</dbReference>
<gene>
    <name evidence="2" type="ORF">MET9862_02409</name>
</gene>
<dbReference type="AlphaFoldDB" id="A0A509EC76"/>
<evidence type="ECO:0000313" key="2">
    <source>
        <dbReference type="EMBL" id="VUD71821.1"/>
    </source>
</evidence>
<dbReference type="GO" id="GO:0003677">
    <property type="term" value="F:DNA binding"/>
    <property type="evidence" value="ECO:0007669"/>
    <property type="project" value="InterPro"/>
</dbReference>
<reference evidence="2 3" key="1">
    <citation type="submission" date="2019-06" db="EMBL/GenBank/DDBJ databases">
        <authorList>
            <person name="Rodrigo-Torres L."/>
            <person name="Arahal R. D."/>
            <person name="Lucena T."/>
        </authorList>
    </citation>
    <scope>NUCLEOTIDE SEQUENCE [LARGE SCALE GENOMIC DNA]</scope>
    <source>
        <strain evidence="2 3">SB0023/3</strain>
    </source>
</reference>
<keyword evidence="3" id="KW-1185">Reference proteome</keyword>
<protein>
    <recommendedName>
        <fullName evidence="1">HTH cro/C1-type domain-containing protein</fullName>
    </recommendedName>
</protein>
<evidence type="ECO:0000259" key="1">
    <source>
        <dbReference type="PROSITE" id="PS50943"/>
    </source>
</evidence>
<accession>A0A509EC76</accession>